<gene>
    <name evidence="1" type="ORF">SAMN05421749_10627</name>
</gene>
<accession>A0A1G6M1T1</accession>
<evidence type="ECO:0000313" key="2">
    <source>
        <dbReference type="Proteomes" id="UP000242317"/>
    </source>
</evidence>
<sequence length="232" mass="26968">MLSPHQASEHMVSQMNFRFILTAKHAAPYNKLNPLHISITMKNHLLTATLLFYTLLLYSSSALANALAQNHTPEVDNIRAKYQHIQTHLKDYRTASQDIWGESTEGGKATAHYDHSNVLQRIEVIWFGESGKRIVYYYFDHEQLVFALDQQIHYNRPIYWNQSLADEVGDTELFDPTKSTVIENRYYFKHEQPILWLDNTGQTVDLNIEKNTEQAQAVIAHAKKMYQQFLTP</sequence>
<dbReference type="AlphaFoldDB" id="A0A1G6M1T1"/>
<proteinExistence type="predicted"/>
<evidence type="ECO:0000313" key="1">
    <source>
        <dbReference type="EMBL" id="SDC48945.1"/>
    </source>
</evidence>
<organism evidence="1 2">
    <name type="scientific">Acinetobacter marinus</name>
    <dbReference type="NCBI Taxonomy" id="281375"/>
    <lineage>
        <taxon>Bacteria</taxon>
        <taxon>Pseudomonadati</taxon>
        <taxon>Pseudomonadota</taxon>
        <taxon>Gammaproteobacteria</taxon>
        <taxon>Moraxellales</taxon>
        <taxon>Moraxellaceae</taxon>
        <taxon>Acinetobacter</taxon>
    </lineage>
</organism>
<dbReference type="Proteomes" id="UP000242317">
    <property type="component" value="Unassembled WGS sequence"/>
</dbReference>
<dbReference type="EMBL" id="FMYK01000006">
    <property type="protein sequence ID" value="SDC48945.1"/>
    <property type="molecule type" value="Genomic_DNA"/>
</dbReference>
<name>A0A1G6M1T1_9GAMM</name>
<protein>
    <submittedName>
        <fullName evidence="1">Uncharacterized protein</fullName>
    </submittedName>
</protein>
<keyword evidence="2" id="KW-1185">Reference proteome</keyword>
<reference evidence="2" key="1">
    <citation type="submission" date="2016-09" db="EMBL/GenBank/DDBJ databases">
        <authorList>
            <person name="Varghese N."/>
            <person name="Submissions S."/>
        </authorList>
    </citation>
    <scope>NUCLEOTIDE SEQUENCE [LARGE SCALE GENOMIC DNA]</scope>
    <source>
        <strain evidence="2">ANC 3699</strain>
    </source>
</reference>